<reference evidence="2 3" key="1">
    <citation type="journal article" date="2019" name="Int. J. Syst. Evol. Microbiol.">
        <title>The Global Catalogue of Microorganisms (GCM) 10K type strain sequencing project: providing services to taxonomists for standard genome sequencing and annotation.</title>
        <authorList>
            <consortium name="The Broad Institute Genomics Platform"/>
            <consortium name="The Broad Institute Genome Sequencing Center for Infectious Disease"/>
            <person name="Wu L."/>
            <person name="Ma J."/>
        </authorList>
    </citation>
    <scope>NUCLEOTIDE SEQUENCE [LARGE SCALE GENOMIC DNA]</scope>
    <source>
        <strain evidence="2 3">CGMCC 1.10390</strain>
    </source>
</reference>
<gene>
    <name evidence="2" type="ORF">ACFSBL_03045</name>
</gene>
<keyword evidence="3" id="KW-1185">Reference proteome</keyword>
<keyword evidence="1" id="KW-0472">Membrane</keyword>
<name>A0ABD6DF62_9EURY</name>
<evidence type="ECO:0008006" key="4">
    <source>
        <dbReference type="Google" id="ProtNLM"/>
    </source>
</evidence>
<accession>A0ABD6DF62</accession>
<dbReference type="RefSeq" id="WP_256399912.1">
    <property type="nucleotide sequence ID" value="NZ_JANHJR010000002.1"/>
</dbReference>
<dbReference type="Proteomes" id="UP001597034">
    <property type="component" value="Unassembled WGS sequence"/>
</dbReference>
<evidence type="ECO:0000313" key="2">
    <source>
        <dbReference type="EMBL" id="MFD1644651.1"/>
    </source>
</evidence>
<sequence length="63" mass="6651">MELDQTKTAVAFLALIVVGTGALLAMQVMPTETTLMMVTPSMLVFGLVCLGIGVAHGEYRATH</sequence>
<dbReference type="InterPro" id="IPR055757">
    <property type="entry name" value="DUF7333"/>
</dbReference>
<comment type="caution">
    <text evidence="2">The sequence shown here is derived from an EMBL/GenBank/DDBJ whole genome shotgun (WGS) entry which is preliminary data.</text>
</comment>
<feature type="transmembrane region" description="Helical" evidence="1">
    <location>
        <begin position="9"/>
        <end position="29"/>
    </location>
</feature>
<dbReference type="AlphaFoldDB" id="A0ABD6DF62"/>
<organism evidence="2 3">
    <name type="scientific">Haloarchaeobius litoreus</name>
    <dbReference type="NCBI Taxonomy" id="755306"/>
    <lineage>
        <taxon>Archaea</taxon>
        <taxon>Methanobacteriati</taxon>
        <taxon>Methanobacteriota</taxon>
        <taxon>Stenosarchaea group</taxon>
        <taxon>Halobacteria</taxon>
        <taxon>Halobacteriales</taxon>
        <taxon>Halorubellaceae</taxon>
        <taxon>Haloarchaeobius</taxon>
    </lineage>
</organism>
<dbReference type="Pfam" id="PF24020">
    <property type="entry name" value="DUF7333"/>
    <property type="match status" value="1"/>
</dbReference>
<proteinExistence type="predicted"/>
<evidence type="ECO:0000313" key="3">
    <source>
        <dbReference type="Proteomes" id="UP001597034"/>
    </source>
</evidence>
<feature type="transmembrane region" description="Helical" evidence="1">
    <location>
        <begin position="35"/>
        <end position="55"/>
    </location>
</feature>
<keyword evidence="1" id="KW-1133">Transmembrane helix</keyword>
<protein>
    <recommendedName>
        <fullName evidence="4">PEP-CTERM protein-sorting domain-containing protein</fullName>
    </recommendedName>
</protein>
<evidence type="ECO:0000256" key="1">
    <source>
        <dbReference type="SAM" id="Phobius"/>
    </source>
</evidence>
<dbReference type="EMBL" id="JBHUDO010000001">
    <property type="protein sequence ID" value="MFD1644651.1"/>
    <property type="molecule type" value="Genomic_DNA"/>
</dbReference>
<keyword evidence="1" id="KW-0812">Transmembrane</keyword>